<dbReference type="Gene3D" id="3.40.50.300">
    <property type="entry name" value="P-loop containing nucleotide triphosphate hydrolases"/>
    <property type="match status" value="1"/>
</dbReference>
<sequence length="184" mass="19911">MPSSPARARPATCLVVMGPSGTGKTTTARLLSQRLGWKFAEADEFHPKANIEKMSAGLPLDDADRAPWLALIRDWISDEAGMGESTVITCSALKRRYRDVLRGAEARVRFVELEADPELVGTRLAARKGHYMPASLLASQYADFQPLEEGEDGVRVSVAQAPEAVAAEALQRLDLGDAAVLRAH</sequence>
<keyword evidence="12" id="KW-1185">Reference proteome</keyword>
<dbReference type="Pfam" id="PF13671">
    <property type="entry name" value="AAA_33"/>
    <property type="match status" value="1"/>
</dbReference>
<evidence type="ECO:0000256" key="1">
    <source>
        <dbReference type="ARBA" id="ARBA00004761"/>
    </source>
</evidence>
<dbReference type="EC" id="2.7.1.12" evidence="3 10"/>
<protein>
    <recommendedName>
        <fullName evidence="3 10">Gluconokinase</fullName>
        <ecNumber evidence="3 10">2.7.1.12</ecNumber>
    </recommendedName>
</protein>
<keyword evidence="8" id="KW-0311">Gluconate utilization</keyword>
<evidence type="ECO:0000256" key="2">
    <source>
        <dbReference type="ARBA" id="ARBA00008420"/>
    </source>
</evidence>
<dbReference type="SUPFAM" id="SSF52540">
    <property type="entry name" value="P-loop containing nucleoside triphosphate hydrolases"/>
    <property type="match status" value="1"/>
</dbReference>
<evidence type="ECO:0000256" key="6">
    <source>
        <dbReference type="ARBA" id="ARBA00022777"/>
    </source>
</evidence>
<gene>
    <name evidence="11" type="ORF">GGR04_001392</name>
</gene>
<keyword evidence="5 10" id="KW-0547">Nucleotide-binding</keyword>
<dbReference type="InterPro" id="IPR006001">
    <property type="entry name" value="Therm_gnt_kin"/>
</dbReference>
<accession>A0A7W6ECL0</accession>
<evidence type="ECO:0000256" key="9">
    <source>
        <dbReference type="ARBA" id="ARBA00048090"/>
    </source>
</evidence>
<evidence type="ECO:0000256" key="10">
    <source>
        <dbReference type="RuleBase" id="RU363066"/>
    </source>
</evidence>
<dbReference type="PANTHER" id="PTHR43442">
    <property type="entry name" value="GLUCONOKINASE-RELATED"/>
    <property type="match status" value="1"/>
</dbReference>
<evidence type="ECO:0000256" key="7">
    <source>
        <dbReference type="ARBA" id="ARBA00022840"/>
    </source>
</evidence>
<evidence type="ECO:0000313" key="11">
    <source>
        <dbReference type="EMBL" id="MBB3997556.1"/>
    </source>
</evidence>
<evidence type="ECO:0000313" key="12">
    <source>
        <dbReference type="Proteomes" id="UP000542776"/>
    </source>
</evidence>
<dbReference type="AlphaFoldDB" id="A0A7W6ECL0"/>
<dbReference type="Proteomes" id="UP000542776">
    <property type="component" value="Unassembled WGS sequence"/>
</dbReference>
<evidence type="ECO:0000256" key="3">
    <source>
        <dbReference type="ARBA" id="ARBA00012054"/>
    </source>
</evidence>
<comment type="caution">
    <text evidence="11">The sequence shown here is derived from an EMBL/GenBank/DDBJ whole genome shotgun (WGS) entry which is preliminary data.</text>
</comment>
<dbReference type="GO" id="GO:0005737">
    <property type="term" value="C:cytoplasm"/>
    <property type="evidence" value="ECO:0007669"/>
    <property type="project" value="TreeGrafter"/>
</dbReference>
<keyword evidence="7 10" id="KW-0067">ATP-binding</keyword>
<evidence type="ECO:0000256" key="4">
    <source>
        <dbReference type="ARBA" id="ARBA00022679"/>
    </source>
</evidence>
<evidence type="ECO:0000256" key="5">
    <source>
        <dbReference type="ARBA" id="ARBA00022741"/>
    </source>
</evidence>
<dbReference type="InterPro" id="IPR027417">
    <property type="entry name" value="P-loop_NTPase"/>
</dbReference>
<dbReference type="RefSeq" id="WP_376769830.1">
    <property type="nucleotide sequence ID" value="NZ_JACIEK010000002.1"/>
</dbReference>
<organism evidence="11 12">
    <name type="scientific">Aureimonas pseudogalii</name>
    <dbReference type="NCBI Taxonomy" id="1744844"/>
    <lineage>
        <taxon>Bacteria</taxon>
        <taxon>Pseudomonadati</taxon>
        <taxon>Pseudomonadota</taxon>
        <taxon>Alphaproteobacteria</taxon>
        <taxon>Hyphomicrobiales</taxon>
        <taxon>Aurantimonadaceae</taxon>
        <taxon>Aureimonas</taxon>
    </lineage>
</organism>
<evidence type="ECO:0000256" key="8">
    <source>
        <dbReference type="ARBA" id="ARBA00023064"/>
    </source>
</evidence>
<comment type="catalytic activity">
    <reaction evidence="9 10">
        <text>D-gluconate + ATP = 6-phospho-D-gluconate + ADP + H(+)</text>
        <dbReference type="Rhea" id="RHEA:19433"/>
        <dbReference type="ChEBI" id="CHEBI:15378"/>
        <dbReference type="ChEBI" id="CHEBI:18391"/>
        <dbReference type="ChEBI" id="CHEBI:30616"/>
        <dbReference type="ChEBI" id="CHEBI:58759"/>
        <dbReference type="ChEBI" id="CHEBI:456216"/>
        <dbReference type="EC" id="2.7.1.12"/>
    </reaction>
</comment>
<name>A0A7W6ECL0_9HYPH</name>
<keyword evidence="4 10" id="KW-0808">Transferase</keyword>
<comment type="pathway">
    <text evidence="1">Carbohydrate acid metabolism.</text>
</comment>
<dbReference type="GO" id="GO:0019521">
    <property type="term" value="P:D-gluconate metabolic process"/>
    <property type="evidence" value="ECO:0007669"/>
    <property type="project" value="UniProtKB-KW"/>
</dbReference>
<keyword evidence="6 10" id="KW-0418">Kinase</keyword>
<proteinExistence type="inferred from homology"/>
<dbReference type="GO" id="GO:0046316">
    <property type="term" value="F:gluconokinase activity"/>
    <property type="evidence" value="ECO:0007669"/>
    <property type="project" value="UniProtKB-EC"/>
</dbReference>
<dbReference type="PANTHER" id="PTHR43442:SF3">
    <property type="entry name" value="GLUCONOKINASE-RELATED"/>
    <property type="match status" value="1"/>
</dbReference>
<dbReference type="EMBL" id="JACIEK010000002">
    <property type="protein sequence ID" value="MBB3997556.1"/>
    <property type="molecule type" value="Genomic_DNA"/>
</dbReference>
<dbReference type="CDD" id="cd02021">
    <property type="entry name" value="GntK"/>
    <property type="match status" value="1"/>
</dbReference>
<dbReference type="GO" id="GO:0005524">
    <property type="term" value="F:ATP binding"/>
    <property type="evidence" value="ECO:0007669"/>
    <property type="project" value="UniProtKB-KW"/>
</dbReference>
<comment type="similarity">
    <text evidence="2 10">Belongs to the gluconokinase GntK/GntV family.</text>
</comment>
<dbReference type="FunFam" id="3.40.50.300:FF:000522">
    <property type="entry name" value="Gluconokinase"/>
    <property type="match status" value="1"/>
</dbReference>
<reference evidence="11 12" key="1">
    <citation type="submission" date="2020-08" db="EMBL/GenBank/DDBJ databases">
        <title>Genomic Encyclopedia of Type Strains, Phase IV (KMG-IV): sequencing the most valuable type-strain genomes for metagenomic binning, comparative biology and taxonomic classification.</title>
        <authorList>
            <person name="Goeker M."/>
        </authorList>
    </citation>
    <scope>NUCLEOTIDE SEQUENCE [LARGE SCALE GENOMIC DNA]</scope>
    <source>
        <strain evidence="11 12">DSM 102238</strain>
    </source>
</reference>
<dbReference type="NCBIfam" id="TIGR01313">
    <property type="entry name" value="therm_gnt_kin"/>
    <property type="match status" value="1"/>
</dbReference>